<evidence type="ECO:0000313" key="3">
    <source>
        <dbReference type="Proteomes" id="UP001151760"/>
    </source>
</evidence>
<protein>
    <submittedName>
        <fullName evidence="2">Ribonuclease H-like domain-containing protein</fullName>
    </submittedName>
</protein>
<feature type="non-terminal residue" evidence="2">
    <location>
        <position position="557"/>
    </location>
</feature>
<reference evidence="2" key="1">
    <citation type="journal article" date="2022" name="Int. J. Mol. Sci.">
        <title>Draft Genome of Tanacetum Coccineum: Genomic Comparison of Closely Related Tanacetum-Family Plants.</title>
        <authorList>
            <person name="Yamashiro T."/>
            <person name="Shiraishi A."/>
            <person name="Nakayama K."/>
            <person name="Satake H."/>
        </authorList>
    </citation>
    <scope>NUCLEOTIDE SEQUENCE</scope>
</reference>
<evidence type="ECO:0000259" key="1">
    <source>
        <dbReference type="Pfam" id="PF07727"/>
    </source>
</evidence>
<dbReference type="Pfam" id="PF07727">
    <property type="entry name" value="RVT_2"/>
    <property type="match status" value="1"/>
</dbReference>
<feature type="domain" description="Reverse transcriptase Ty1/copia-type" evidence="1">
    <location>
        <begin position="411"/>
        <end position="504"/>
    </location>
</feature>
<proteinExistence type="predicted"/>
<dbReference type="EMBL" id="BQNB010013941">
    <property type="protein sequence ID" value="GJT22075.1"/>
    <property type="molecule type" value="Genomic_DNA"/>
</dbReference>
<comment type="caution">
    <text evidence="2">The sequence shown here is derived from an EMBL/GenBank/DDBJ whole genome shotgun (WGS) entry which is preliminary data.</text>
</comment>
<name>A0ABQ5C4M3_9ASTR</name>
<dbReference type="Proteomes" id="UP001151760">
    <property type="component" value="Unassembled WGS sequence"/>
</dbReference>
<dbReference type="InterPro" id="IPR013103">
    <property type="entry name" value="RVT_2"/>
</dbReference>
<gene>
    <name evidence="2" type="ORF">Tco_0892012</name>
</gene>
<reference evidence="2" key="2">
    <citation type="submission" date="2022-01" db="EMBL/GenBank/DDBJ databases">
        <authorList>
            <person name="Yamashiro T."/>
            <person name="Shiraishi A."/>
            <person name="Satake H."/>
            <person name="Nakayama K."/>
        </authorList>
    </citation>
    <scope>NUCLEOTIDE SEQUENCE</scope>
</reference>
<sequence length="557" mass="64385">MRVIFTPSLNLSYSGLEEFQQHEFEGYVPKPSKSVSEDTSNKVKESPDALLVKELVLDDKLEKKTVFSTIAKIEFVRAKQQEKPVRKPDKYAKMYWSQSSRGNQRNWNNQKSQQLGSDFVMDNKACFVCGSFDHVQANCNYHQREMVVSGNNYTRVNYNYSTKKACPSAHRNIAPRAILMKIGLRPLNTARPINIAHPKTIVYSARPMPKVVNTARLNSAVVNAVRANQRHNYVDAPGISKNLMEDMLPLGEEPKEEKLLVKELLKLMCDKKNSVLFTDTGCFVLSLDFKLVDESQVLFKVPRKNNMYSVDVKNIVPKESLTYLVAKATLDESVLWHRRLGHSGVLTRRMTKTTNEQGFISVVYEGKTRENLHTYLFACFLSQEEPKKIIQALKDPTWIEAMQEELLQFKWNKKDERGIVIRNKVRLVAQGYTQEEGIDYDEFFALVARIKEIRLFLAYASFKDFVVYQMDVKSSFLYGKIEEEVYVCQPPGFEDPEFPKRVYKRGQIDKTLFIKRVKSDILLVQVYVDDIIFGSTKKILCTEFEKLMHKKFQMSSI</sequence>
<keyword evidence="3" id="KW-1185">Reference proteome</keyword>
<evidence type="ECO:0000313" key="2">
    <source>
        <dbReference type="EMBL" id="GJT22075.1"/>
    </source>
</evidence>
<organism evidence="2 3">
    <name type="scientific">Tanacetum coccineum</name>
    <dbReference type="NCBI Taxonomy" id="301880"/>
    <lineage>
        <taxon>Eukaryota</taxon>
        <taxon>Viridiplantae</taxon>
        <taxon>Streptophyta</taxon>
        <taxon>Embryophyta</taxon>
        <taxon>Tracheophyta</taxon>
        <taxon>Spermatophyta</taxon>
        <taxon>Magnoliopsida</taxon>
        <taxon>eudicotyledons</taxon>
        <taxon>Gunneridae</taxon>
        <taxon>Pentapetalae</taxon>
        <taxon>asterids</taxon>
        <taxon>campanulids</taxon>
        <taxon>Asterales</taxon>
        <taxon>Asteraceae</taxon>
        <taxon>Asteroideae</taxon>
        <taxon>Anthemideae</taxon>
        <taxon>Anthemidinae</taxon>
        <taxon>Tanacetum</taxon>
    </lineage>
</organism>
<accession>A0ABQ5C4M3</accession>